<evidence type="ECO:0000313" key="4">
    <source>
        <dbReference type="Proteomes" id="UP000244903"/>
    </source>
</evidence>
<evidence type="ECO:0000256" key="1">
    <source>
        <dbReference type="SAM" id="MobiDB-lite"/>
    </source>
</evidence>
<feature type="compositionally biased region" description="Pro residues" evidence="1">
    <location>
        <begin position="213"/>
        <end position="234"/>
    </location>
</feature>
<dbReference type="EMBL" id="CP015453">
    <property type="protein sequence ID" value="AWH94376.1"/>
    <property type="molecule type" value="Genomic_DNA"/>
</dbReference>
<evidence type="ECO:0000313" key="3">
    <source>
        <dbReference type="EMBL" id="AWH94376.1"/>
    </source>
</evidence>
<sequence>MTFTIRRAAAVAAATALAISGAAGVATAQDNGTGSLSADSLGADSLGTLSSGSEGSGESAGDGSIPQDLGSLILDANATGEGSLDTSGSAIFGEPSTGSLAPVAGSLIDAAGSITLSDPAPGTGSVDASGSLLDESLVGSVEPAAASVAGSLGVGEGATLVLGSDAGSLPAAGSLGPLVLVGGSAAVIGAGIYFAPQIHQALTDAGIVLPPLPGTPVAPPQAAPAPAPQAPGPDTPNGRG</sequence>
<name>A0AAD0NMK1_9ACTN</name>
<proteinExistence type="predicted"/>
<reference evidence="3 4" key="1">
    <citation type="submission" date="2016-04" db="EMBL/GenBank/DDBJ databases">
        <title>Complete genome sequence of the haloalkaliphilic hydrocarbon-degrading bacterium Dietzia psychralcaliphila ILA-1T, isolated from a drain of a fish product-processing plant.</title>
        <authorList>
            <person name="Zhao J."/>
            <person name="Hu B."/>
            <person name="Geng S."/>
            <person name="Nie Y."/>
            <person name="Tang Y."/>
        </authorList>
    </citation>
    <scope>NUCLEOTIDE SEQUENCE [LARGE SCALE GENOMIC DNA]</scope>
    <source>
        <strain evidence="3 4">ILA-1</strain>
    </source>
</reference>
<gene>
    <name evidence="3" type="ORF">A6048_01305</name>
</gene>
<dbReference type="KEGG" id="dpc:A6048_01305"/>
<accession>A0AAD0NMK1</accession>
<organism evidence="3 4">
    <name type="scientific">Dietzia psychralcaliphila</name>
    <dbReference type="NCBI Taxonomy" id="139021"/>
    <lineage>
        <taxon>Bacteria</taxon>
        <taxon>Bacillati</taxon>
        <taxon>Actinomycetota</taxon>
        <taxon>Actinomycetes</taxon>
        <taxon>Mycobacteriales</taxon>
        <taxon>Dietziaceae</taxon>
        <taxon>Dietzia</taxon>
    </lineage>
</organism>
<evidence type="ECO:0000256" key="2">
    <source>
        <dbReference type="SAM" id="SignalP"/>
    </source>
</evidence>
<keyword evidence="4" id="KW-1185">Reference proteome</keyword>
<feature type="region of interest" description="Disordered" evidence="1">
    <location>
        <begin position="47"/>
        <end position="66"/>
    </location>
</feature>
<protein>
    <recommendedName>
        <fullName evidence="5">GLTT repeat-containing protein</fullName>
    </recommendedName>
</protein>
<dbReference type="AlphaFoldDB" id="A0AAD0NMK1"/>
<dbReference type="RefSeq" id="WP_107747893.1">
    <property type="nucleotide sequence ID" value="NZ_CP015453.1"/>
</dbReference>
<dbReference type="Proteomes" id="UP000244903">
    <property type="component" value="Chromosome"/>
</dbReference>
<keyword evidence="2" id="KW-0732">Signal</keyword>
<feature type="region of interest" description="Disordered" evidence="1">
    <location>
        <begin position="213"/>
        <end position="240"/>
    </location>
</feature>
<evidence type="ECO:0008006" key="5">
    <source>
        <dbReference type="Google" id="ProtNLM"/>
    </source>
</evidence>
<feature type="signal peptide" evidence="2">
    <location>
        <begin position="1"/>
        <end position="28"/>
    </location>
</feature>
<feature type="chain" id="PRO_5041912404" description="GLTT repeat-containing protein" evidence="2">
    <location>
        <begin position="29"/>
        <end position="240"/>
    </location>
</feature>